<dbReference type="AlphaFoldDB" id="A0A427M9C7"/>
<sequence length="86" mass="9302">MSAIEILQLLKMPWPGVAALGVWGATEVVKAWLASRRTRLRIGNCEIDAPEPAAALRLLKECGRIAASRPQAQLPAADPHKPSRLP</sequence>
<dbReference type="EMBL" id="RJJT01000031">
    <property type="protein sequence ID" value="RSB62411.1"/>
    <property type="molecule type" value="Genomic_DNA"/>
</dbReference>
<reference evidence="1 4" key="2">
    <citation type="submission" date="2020-08" db="EMBL/GenBank/DDBJ databases">
        <title>Genomic Encyclopedia of Type Strains, Phase III (KMG-III): the genomes of soil and plant-associated and newly described type strains.</title>
        <authorList>
            <person name="Whitman W."/>
        </authorList>
    </citation>
    <scope>NUCLEOTIDE SEQUENCE [LARGE SCALE GENOMIC DNA]</scope>
    <source>
        <strain evidence="1 4">CECT 4113</strain>
    </source>
</reference>
<reference evidence="2 3" key="1">
    <citation type="submission" date="2018-11" db="EMBL/GenBank/DDBJ databases">
        <authorList>
            <person name="Huo Y."/>
        </authorList>
    </citation>
    <scope>NUCLEOTIDE SEQUENCE [LARGE SCALE GENOMIC DNA]</scope>
    <source>
        <strain evidence="2 3">DSM 30132</strain>
    </source>
</reference>
<dbReference type="RefSeq" id="WP_125850169.1">
    <property type="nucleotide sequence ID" value="NZ_JACHXH010000034.1"/>
</dbReference>
<dbReference type="EMBL" id="JACHXH010000034">
    <property type="protein sequence ID" value="MBB3138554.1"/>
    <property type="molecule type" value="Genomic_DNA"/>
</dbReference>
<evidence type="ECO:0000313" key="2">
    <source>
        <dbReference type="EMBL" id="RSB62411.1"/>
    </source>
</evidence>
<evidence type="ECO:0000313" key="1">
    <source>
        <dbReference type="EMBL" id="MBB3138554.1"/>
    </source>
</evidence>
<keyword evidence="4" id="KW-1185">Reference proteome</keyword>
<protein>
    <submittedName>
        <fullName evidence="2">Uncharacterized protein</fullName>
    </submittedName>
</protein>
<evidence type="ECO:0000313" key="3">
    <source>
        <dbReference type="Proteomes" id="UP000277279"/>
    </source>
</evidence>
<name>A0A427M9C7_9HYPH</name>
<dbReference type="Proteomes" id="UP000277279">
    <property type="component" value="Unassembled WGS sequence"/>
</dbReference>
<organism evidence="2 3">
    <name type="scientific">Rhizobium pisi</name>
    <dbReference type="NCBI Taxonomy" id="574561"/>
    <lineage>
        <taxon>Bacteria</taxon>
        <taxon>Pseudomonadati</taxon>
        <taxon>Pseudomonadota</taxon>
        <taxon>Alphaproteobacteria</taxon>
        <taxon>Hyphomicrobiales</taxon>
        <taxon>Rhizobiaceae</taxon>
        <taxon>Rhizobium/Agrobacterium group</taxon>
        <taxon>Rhizobium</taxon>
    </lineage>
</organism>
<evidence type="ECO:0000313" key="4">
    <source>
        <dbReference type="Proteomes" id="UP000518315"/>
    </source>
</evidence>
<accession>A0A427M9C7</accession>
<dbReference type="Proteomes" id="UP000518315">
    <property type="component" value="Unassembled WGS sequence"/>
</dbReference>
<proteinExistence type="predicted"/>
<comment type="caution">
    <text evidence="2">The sequence shown here is derived from an EMBL/GenBank/DDBJ whole genome shotgun (WGS) entry which is preliminary data.</text>
</comment>
<gene>
    <name evidence="2" type="ORF">EFD55_29650</name>
    <name evidence="1" type="ORF">FHS26_006332</name>
</gene>